<dbReference type="Proteomes" id="UP000789738">
    <property type="component" value="Unassembled WGS sequence"/>
</dbReference>
<dbReference type="Gene3D" id="3.30.450.90">
    <property type="match status" value="1"/>
</dbReference>
<proteinExistence type="inferred from homology"/>
<dbReference type="GeneID" id="68877134"/>
<dbReference type="GO" id="GO:0005524">
    <property type="term" value="F:ATP binding"/>
    <property type="evidence" value="ECO:0007669"/>
    <property type="project" value="UniProtKB-KW"/>
</dbReference>
<dbReference type="Gene3D" id="3.40.50.300">
    <property type="entry name" value="P-loop containing nucleotide triphosphate hydrolases"/>
    <property type="match status" value="1"/>
</dbReference>
<reference evidence="5" key="2">
    <citation type="submission" date="2021-10" db="EMBL/GenBank/DDBJ databases">
        <authorList>
            <person name="Mesa V."/>
        </authorList>
    </citation>
    <scope>NUCLEOTIDE SEQUENCE</scope>
    <source>
        <strain evidence="5">CC3_PB</strain>
    </source>
</reference>
<feature type="domain" description="Bacterial type II secretion system protein E" evidence="4">
    <location>
        <begin position="284"/>
        <end position="298"/>
    </location>
</feature>
<evidence type="ECO:0000256" key="3">
    <source>
        <dbReference type="ARBA" id="ARBA00022840"/>
    </source>
</evidence>
<dbReference type="GO" id="GO:0016887">
    <property type="term" value="F:ATP hydrolysis activity"/>
    <property type="evidence" value="ECO:0007669"/>
    <property type="project" value="TreeGrafter"/>
</dbReference>
<dbReference type="Proteomes" id="UP000431451">
    <property type="component" value="Unassembled WGS sequence"/>
</dbReference>
<dbReference type="CDD" id="cd01129">
    <property type="entry name" value="PulE-GspE-like"/>
    <property type="match status" value="1"/>
</dbReference>
<sequence>MNINNFIEKVDFTTAKKITKEICTKYKLIPINEEVNKIKAITYEDEKDSLDNCVKFYYDKEIEIIVVSKDEFNIWESIIYGCDNNKLDELLIYKAIDKNASDIHFEPCDNYVNIRYRINGILSLAYRMELEKYASLVSKIKLEANMDITEKRRPQDGKIIKRYNNKKYDFRISSIPVINGEKIVIRILYCSSFNYKLEELNFPSNQVDLIKKIIALENGLFLVNGPTGSGKSTTLYTILKEISNENINITTLEDPIEVTLKNVNQMNLNKKLGIDFSSGLRNILRQDPDVIMIGEIRDKETADMCIRASITGHKVYSTLHCKSPREVYLRLINMGVDSNLLVEALGGIISQKLIKILCDDCKEIDNVNKYKNFMLFKKRGCKNCNYTGYITRKLISSVYYLKNSNKKNIEEIYADKNYLCNTHMKSQMEELIAKGKIPYADYFNFLEGEDLNEL</sequence>
<name>A0A650M1B3_9CLOT</name>
<organism evidence="6 7">
    <name type="scientific">Clostridium neonatale</name>
    <dbReference type="NCBI Taxonomy" id="137838"/>
    <lineage>
        <taxon>Bacteria</taxon>
        <taxon>Bacillati</taxon>
        <taxon>Bacillota</taxon>
        <taxon>Clostridia</taxon>
        <taxon>Eubacteriales</taxon>
        <taxon>Clostridiaceae</taxon>
        <taxon>Clostridium</taxon>
    </lineage>
</organism>
<dbReference type="PANTHER" id="PTHR30258">
    <property type="entry name" value="TYPE II SECRETION SYSTEM PROTEIN GSPE-RELATED"/>
    <property type="match status" value="1"/>
</dbReference>
<evidence type="ECO:0000313" key="6">
    <source>
        <dbReference type="EMBL" id="VCT84187.1"/>
    </source>
</evidence>
<protein>
    <submittedName>
        <fullName evidence="6">Type II secretion system protein E</fullName>
    </submittedName>
    <submittedName>
        <fullName evidence="5">Type IV pilus assembly ATPase protein PilB</fullName>
    </submittedName>
</protein>
<dbReference type="GO" id="GO:0005886">
    <property type="term" value="C:plasma membrane"/>
    <property type="evidence" value="ECO:0007669"/>
    <property type="project" value="TreeGrafter"/>
</dbReference>
<keyword evidence="3" id="KW-0067">ATP-binding</keyword>
<dbReference type="RefSeq" id="WP_307993577.1">
    <property type="nucleotide sequence ID" value="NZ_CAKJVD010000037.1"/>
</dbReference>
<keyword evidence="2" id="KW-0547">Nucleotide-binding</keyword>
<dbReference type="EMBL" id="CAKJVE010000004">
    <property type="protein sequence ID" value="CAG9708582.1"/>
    <property type="molecule type" value="Genomic_DNA"/>
</dbReference>
<evidence type="ECO:0000313" key="7">
    <source>
        <dbReference type="Proteomes" id="UP000431451"/>
    </source>
</evidence>
<dbReference type="InterPro" id="IPR027417">
    <property type="entry name" value="P-loop_NTPase"/>
</dbReference>
<accession>A0A650M1B3</accession>
<dbReference type="SUPFAM" id="SSF52540">
    <property type="entry name" value="P-loop containing nucleoside triphosphate hydrolases"/>
    <property type="match status" value="1"/>
</dbReference>
<gene>
    <name evidence="6" type="primary">gspE</name>
    <name evidence="5" type="ORF">CNEO_43715</name>
    <name evidence="6" type="ORF">CNEONATNEC25_01787</name>
</gene>
<evidence type="ECO:0000256" key="2">
    <source>
        <dbReference type="ARBA" id="ARBA00022741"/>
    </source>
</evidence>
<dbReference type="PROSITE" id="PS00662">
    <property type="entry name" value="T2SP_E"/>
    <property type="match status" value="1"/>
</dbReference>
<reference evidence="6 7" key="1">
    <citation type="submission" date="2018-06" db="EMBL/GenBank/DDBJ databases">
        <authorList>
            <consortium name="IHU Genomes"/>
        </authorList>
    </citation>
    <scope>NUCLEOTIDE SEQUENCE [LARGE SCALE GENOMIC DNA]</scope>
    <source>
        <strain evidence="6 7">NEC25</strain>
    </source>
</reference>
<comment type="similarity">
    <text evidence="1">Belongs to the GSP E family.</text>
</comment>
<dbReference type="InterPro" id="IPR001482">
    <property type="entry name" value="T2SS/T4SS_dom"/>
</dbReference>
<evidence type="ECO:0000256" key="1">
    <source>
        <dbReference type="ARBA" id="ARBA00006611"/>
    </source>
</evidence>
<dbReference type="EMBL" id="UWJD01000001">
    <property type="protein sequence ID" value="VCT84187.1"/>
    <property type="molecule type" value="Genomic_DNA"/>
</dbReference>
<evidence type="ECO:0000313" key="5">
    <source>
        <dbReference type="EMBL" id="CAG9708582.1"/>
    </source>
</evidence>
<evidence type="ECO:0000259" key="4">
    <source>
        <dbReference type="PROSITE" id="PS00662"/>
    </source>
</evidence>
<dbReference type="AlphaFoldDB" id="A0A650M1B3"/>
<dbReference type="Pfam" id="PF00437">
    <property type="entry name" value="T2SSE"/>
    <property type="match status" value="1"/>
</dbReference>
<dbReference type="PANTHER" id="PTHR30258:SF1">
    <property type="entry name" value="PROTEIN TRANSPORT PROTEIN HOFB HOMOLOG"/>
    <property type="match status" value="1"/>
</dbReference>